<dbReference type="GO" id="GO:0005886">
    <property type="term" value="C:plasma membrane"/>
    <property type="evidence" value="ECO:0007669"/>
    <property type="project" value="UniProtKB-SubCell"/>
</dbReference>
<evidence type="ECO:0000313" key="9">
    <source>
        <dbReference type="EMBL" id="EGV20115.1"/>
    </source>
</evidence>
<dbReference type="InterPro" id="IPR050790">
    <property type="entry name" value="ExbB/TolQ_transport"/>
</dbReference>
<evidence type="ECO:0000256" key="6">
    <source>
        <dbReference type="RuleBase" id="RU004057"/>
    </source>
</evidence>
<comment type="subcellular location">
    <subcellularLocation>
        <location evidence="1">Cell membrane</location>
        <topology evidence="1">Multi-pass membrane protein</topology>
    </subcellularLocation>
    <subcellularLocation>
        <location evidence="6">Membrane</location>
        <topology evidence="6">Multi-pass membrane protein</topology>
    </subcellularLocation>
</comment>
<dbReference type="EMBL" id="AFWV01000002">
    <property type="protein sequence ID" value="EGV20115.1"/>
    <property type="molecule type" value="Genomic_DNA"/>
</dbReference>
<feature type="transmembrane region" description="Helical" evidence="7">
    <location>
        <begin position="162"/>
        <end position="180"/>
    </location>
</feature>
<dbReference type="AlphaFoldDB" id="F9U789"/>
<keyword evidence="3 7" id="KW-0812">Transmembrane</keyword>
<dbReference type="RefSeq" id="WP_007191668.1">
    <property type="nucleotide sequence ID" value="NZ_AFWV01000002.1"/>
</dbReference>
<dbReference type="Pfam" id="PF01618">
    <property type="entry name" value="MotA_ExbB"/>
    <property type="match status" value="1"/>
</dbReference>
<keyword evidence="10" id="KW-1185">Reference proteome</keyword>
<dbReference type="STRING" id="768671.ThimaDRAFT_0791"/>
<gene>
    <name evidence="9" type="ORF">ThimaDRAFT_0791</name>
</gene>
<keyword evidence="4 7" id="KW-1133">Transmembrane helix</keyword>
<name>F9U789_9GAMM</name>
<keyword evidence="5 7" id="KW-0472">Membrane</keyword>
<dbReference type="eggNOG" id="COG0811">
    <property type="taxonomic scope" value="Bacteria"/>
</dbReference>
<evidence type="ECO:0000256" key="2">
    <source>
        <dbReference type="ARBA" id="ARBA00022475"/>
    </source>
</evidence>
<reference evidence="9 10" key="1">
    <citation type="submission" date="2011-06" db="EMBL/GenBank/DDBJ databases">
        <title>The draft genome of Thiocapsa marina 5811.</title>
        <authorList>
            <consortium name="US DOE Joint Genome Institute (JGI-PGF)"/>
            <person name="Lucas S."/>
            <person name="Han J."/>
            <person name="Cheng J.-F."/>
            <person name="Goodwin L."/>
            <person name="Pitluck S."/>
            <person name="Peters L."/>
            <person name="Land M.L."/>
            <person name="Hauser L."/>
            <person name="Vogl K."/>
            <person name="Liu Z."/>
            <person name="Imhoff J."/>
            <person name="Thiel V."/>
            <person name="Frigaard N.-U."/>
            <person name="Bryant D."/>
            <person name="Woyke T.J."/>
        </authorList>
    </citation>
    <scope>NUCLEOTIDE SEQUENCE [LARGE SCALE GENOMIC DNA]</scope>
    <source>
        <strain evidence="9 10">5811</strain>
    </source>
</reference>
<feature type="transmembrane region" description="Helical" evidence="7">
    <location>
        <begin position="55"/>
        <end position="76"/>
    </location>
</feature>
<protein>
    <submittedName>
        <fullName evidence="9">MotA/TolQ/ExbB proton channel</fullName>
    </submittedName>
</protein>
<accession>F9U789</accession>
<feature type="domain" description="MotA/TolQ/ExbB proton channel" evidence="8">
    <location>
        <begin position="115"/>
        <end position="238"/>
    </location>
</feature>
<keyword evidence="6" id="KW-0653">Protein transport</keyword>
<evidence type="ECO:0000259" key="8">
    <source>
        <dbReference type="Pfam" id="PF01618"/>
    </source>
</evidence>
<dbReference type="PATRIC" id="fig|768671.3.peg.852"/>
<sequence>MSETAAAAAFAPVTAAASAIPDPVTTTATESWFGMFAPLPIATAIPEPLRALLDAGGPVMLILAAMSVFALTIVLIKLWQFARLRHDGAEHIENALSDWQAGRRREAVDRLARARNPLAEVVRTAMLGSLHANDPAALREEVERRSLGVLTALRSHLRGLEVIASLSPLLGLLGTVIGMIDAFRALEAAGNQVDPSVLSGGIWVALLTTAAGLSVAIPTVVALNWLERLLEGVTGRLEDQVTRVFTGGLRLEGPAVSMSPPVCADRIPHAL</sequence>
<evidence type="ECO:0000256" key="3">
    <source>
        <dbReference type="ARBA" id="ARBA00022692"/>
    </source>
</evidence>
<evidence type="ECO:0000256" key="1">
    <source>
        <dbReference type="ARBA" id="ARBA00004651"/>
    </source>
</evidence>
<evidence type="ECO:0000256" key="7">
    <source>
        <dbReference type="SAM" id="Phobius"/>
    </source>
</evidence>
<keyword evidence="2" id="KW-1003">Cell membrane</keyword>
<evidence type="ECO:0000313" key="10">
    <source>
        <dbReference type="Proteomes" id="UP000005459"/>
    </source>
</evidence>
<evidence type="ECO:0000256" key="5">
    <source>
        <dbReference type="ARBA" id="ARBA00023136"/>
    </source>
</evidence>
<proteinExistence type="inferred from homology"/>
<organism evidence="9 10">
    <name type="scientific">Thiocapsa marina 5811</name>
    <dbReference type="NCBI Taxonomy" id="768671"/>
    <lineage>
        <taxon>Bacteria</taxon>
        <taxon>Pseudomonadati</taxon>
        <taxon>Pseudomonadota</taxon>
        <taxon>Gammaproteobacteria</taxon>
        <taxon>Chromatiales</taxon>
        <taxon>Chromatiaceae</taxon>
        <taxon>Thiocapsa</taxon>
    </lineage>
</organism>
<keyword evidence="6" id="KW-0813">Transport</keyword>
<dbReference type="PANTHER" id="PTHR30625:SF11">
    <property type="entry name" value="MOTA_TOLQ_EXBB PROTON CHANNEL DOMAIN-CONTAINING PROTEIN"/>
    <property type="match status" value="1"/>
</dbReference>
<dbReference type="GO" id="GO:0017038">
    <property type="term" value="P:protein import"/>
    <property type="evidence" value="ECO:0007669"/>
    <property type="project" value="TreeGrafter"/>
</dbReference>
<comment type="similarity">
    <text evidence="6">Belongs to the exbB/tolQ family.</text>
</comment>
<feature type="transmembrane region" description="Helical" evidence="7">
    <location>
        <begin position="200"/>
        <end position="226"/>
    </location>
</feature>
<dbReference type="Proteomes" id="UP000005459">
    <property type="component" value="Unassembled WGS sequence"/>
</dbReference>
<evidence type="ECO:0000256" key="4">
    <source>
        <dbReference type="ARBA" id="ARBA00022989"/>
    </source>
</evidence>
<dbReference type="InterPro" id="IPR002898">
    <property type="entry name" value="MotA_ExbB_proton_chnl"/>
</dbReference>
<dbReference type="PANTHER" id="PTHR30625">
    <property type="entry name" value="PROTEIN TOLQ"/>
    <property type="match status" value="1"/>
</dbReference>